<accession>A0A556APN7</accession>
<evidence type="ECO:0000313" key="4">
    <source>
        <dbReference type="EMBL" id="TSH94836.1"/>
    </source>
</evidence>
<dbReference type="Pfam" id="PF13193">
    <property type="entry name" value="AMP-binding_C"/>
    <property type="match status" value="1"/>
</dbReference>
<evidence type="ECO:0000259" key="2">
    <source>
        <dbReference type="Pfam" id="PF00501"/>
    </source>
</evidence>
<dbReference type="Proteomes" id="UP000318405">
    <property type="component" value="Unassembled WGS sequence"/>
</dbReference>
<dbReference type="Pfam" id="PF00501">
    <property type="entry name" value="AMP-binding"/>
    <property type="match status" value="1"/>
</dbReference>
<keyword evidence="5" id="KW-1185">Reference proteome</keyword>
<dbReference type="PANTHER" id="PTHR43352">
    <property type="entry name" value="ACETYL-COA SYNTHETASE"/>
    <property type="match status" value="1"/>
</dbReference>
<organism evidence="4 5">
    <name type="scientific">Verticiella sediminum</name>
    <dbReference type="NCBI Taxonomy" id="1247510"/>
    <lineage>
        <taxon>Bacteria</taxon>
        <taxon>Pseudomonadati</taxon>
        <taxon>Pseudomonadota</taxon>
        <taxon>Betaproteobacteria</taxon>
        <taxon>Burkholderiales</taxon>
        <taxon>Alcaligenaceae</taxon>
        <taxon>Verticiella</taxon>
    </lineage>
</organism>
<dbReference type="Gene3D" id="3.30.300.30">
    <property type="match status" value="1"/>
</dbReference>
<dbReference type="RefSeq" id="WP_143948482.1">
    <property type="nucleotide sequence ID" value="NZ_BAABMB010000001.1"/>
</dbReference>
<feature type="domain" description="AMP-binding enzyme C-terminal" evidence="3">
    <location>
        <begin position="458"/>
        <end position="536"/>
    </location>
</feature>
<dbReference type="PANTHER" id="PTHR43352:SF1">
    <property type="entry name" value="ANTHRANILATE--COA LIGASE"/>
    <property type="match status" value="1"/>
</dbReference>
<comment type="caution">
    <text evidence="4">The sequence shown here is derived from an EMBL/GenBank/DDBJ whole genome shotgun (WGS) entry which is preliminary data.</text>
</comment>
<name>A0A556APN7_9BURK</name>
<dbReference type="PROSITE" id="PS00455">
    <property type="entry name" value="AMP_BINDING"/>
    <property type="match status" value="1"/>
</dbReference>
<reference evidence="4 5" key="1">
    <citation type="submission" date="2019-07" db="EMBL/GenBank/DDBJ databases">
        <title>Qingshengfaniella alkalisoli gen. nov., sp. nov., isolated from saline soil.</title>
        <authorList>
            <person name="Xu L."/>
            <person name="Huang X.-X."/>
            <person name="Sun J.-Q."/>
        </authorList>
    </citation>
    <scope>NUCLEOTIDE SEQUENCE [LARGE SCALE GENOMIC DNA]</scope>
    <source>
        <strain evidence="4 5">DSM 27279</strain>
    </source>
</reference>
<keyword evidence="1" id="KW-0436">Ligase</keyword>
<dbReference type="InterPro" id="IPR042099">
    <property type="entry name" value="ANL_N_sf"/>
</dbReference>
<dbReference type="GO" id="GO:0016878">
    <property type="term" value="F:acid-thiol ligase activity"/>
    <property type="evidence" value="ECO:0007669"/>
    <property type="project" value="TreeGrafter"/>
</dbReference>
<dbReference type="InterPro" id="IPR045851">
    <property type="entry name" value="AMP-bd_C_sf"/>
</dbReference>
<dbReference type="EMBL" id="VLTJ01000023">
    <property type="protein sequence ID" value="TSH94836.1"/>
    <property type="molecule type" value="Genomic_DNA"/>
</dbReference>
<dbReference type="AlphaFoldDB" id="A0A556APN7"/>
<dbReference type="OrthoDB" id="9766486at2"/>
<proteinExistence type="predicted"/>
<feature type="domain" description="AMP-dependent synthetase/ligase" evidence="2">
    <location>
        <begin position="47"/>
        <end position="404"/>
    </location>
</feature>
<evidence type="ECO:0000256" key="1">
    <source>
        <dbReference type="ARBA" id="ARBA00022598"/>
    </source>
</evidence>
<dbReference type="GO" id="GO:0044550">
    <property type="term" value="P:secondary metabolite biosynthetic process"/>
    <property type="evidence" value="ECO:0007669"/>
    <property type="project" value="TreeGrafter"/>
</dbReference>
<dbReference type="InterPro" id="IPR000873">
    <property type="entry name" value="AMP-dep_synth/lig_dom"/>
</dbReference>
<gene>
    <name evidence="4" type="ORF">FOZ76_11890</name>
</gene>
<dbReference type="Gene3D" id="3.40.50.12780">
    <property type="entry name" value="N-terminal domain of ligase-like"/>
    <property type="match status" value="1"/>
</dbReference>
<sequence length="562" mass="60322">MEPSAHVDTFCRDHLPAPEDWPALLTECPDTQCGSRLNCASALLDDWVARGQGERIALRWRGEDGPMRMSYAELAALTNRIAHVLLDDMGLVPGNRVLLRGPNNPMMAAVWLAAVKAGLVTVPTMPLLRAKELKQIVDKAQVRAALCDARLAEDMHACADPDSAYHCPGLAQVVLFNSAQPDSLDGLAKGKPSTFTACDTAVDDVCLIAFTSGTTGQPKGCMHFHRDVLAMCDLFPRHVLKPSAADIFCGTPPLAFTFGLGGLLCFPLRAGASVVLSERLTPEGLLAEIQDFGASIVFTAPTFYRQMAALVGNYELGSLRKTVSAGEALPDTTRQLWKAATGIEMIDGIGGTEMIHIFISSPPEQVRPGTIGQVVPGYVAQVVDADMQPVPDGTPGRLAIKGPTGCRYLADERQRRFVVQGWNLPGDTFVRDADGYFRYVARNDDMIVSAGYNIGAPEVEEALMQHPAVAECGVTGAPDPARGQIVQAYVVLKPGHVPNEETASRLQDFVKQTIAPYKYPRRILFVPALTRTETGKLQRQALGSLAPCLVSPAADGGGTAPR</sequence>
<dbReference type="SUPFAM" id="SSF56801">
    <property type="entry name" value="Acetyl-CoA synthetase-like"/>
    <property type="match status" value="1"/>
</dbReference>
<dbReference type="InterPro" id="IPR020845">
    <property type="entry name" value="AMP-binding_CS"/>
</dbReference>
<dbReference type="InterPro" id="IPR025110">
    <property type="entry name" value="AMP-bd_C"/>
</dbReference>
<evidence type="ECO:0000313" key="5">
    <source>
        <dbReference type="Proteomes" id="UP000318405"/>
    </source>
</evidence>
<protein>
    <submittedName>
        <fullName evidence="4">AMP-binding protein</fullName>
    </submittedName>
</protein>
<evidence type="ECO:0000259" key="3">
    <source>
        <dbReference type="Pfam" id="PF13193"/>
    </source>
</evidence>